<dbReference type="AlphaFoldDB" id="A0A3R7PQF5"/>
<evidence type="ECO:0000313" key="3">
    <source>
        <dbReference type="Proteomes" id="UP000283509"/>
    </source>
</evidence>
<reference evidence="2 3" key="1">
    <citation type="submission" date="2018-04" db="EMBL/GenBank/DDBJ databases">
        <authorList>
            <person name="Zhang X."/>
            <person name="Yuan J."/>
            <person name="Li F."/>
            <person name="Xiang J."/>
        </authorList>
    </citation>
    <scope>NUCLEOTIDE SEQUENCE [LARGE SCALE GENOMIC DNA]</scope>
    <source>
        <tissue evidence="2">Muscle</tissue>
    </source>
</reference>
<comment type="caution">
    <text evidence="2">The sequence shown here is derived from an EMBL/GenBank/DDBJ whole genome shotgun (WGS) entry which is preliminary data.</text>
</comment>
<dbReference type="EMBL" id="QCYY01001978">
    <property type="protein sequence ID" value="ROT73871.1"/>
    <property type="molecule type" value="Genomic_DNA"/>
</dbReference>
<reference evidence="2 3" key="2">
    <citation type="submission" date="2019-01" db="EMBL/GenBank/DDBJ databases">
        <title>The decoding of complex shrimp genome reveals the adaptation for benthos swimmer, frequently molting mechanism and breeding impact on genome.</title>
        <authorList>
            <person name="Sun Y."/>
            <person name="Gao Y."/>
            <person name="Yu Y."/>
        </authorList>
    </citation>
    <scope>NUCLEOTIDE SEQUENCE [LARGE SCALE GENOMIC DNA]</scope>
    <source>
        <tissue evidence="2">Muscle</tissue>
    </source>
</reference>
<name>A0A3R7PQF5_PENVA</name>
<evidence type="ECO:0000256" key="1">
    <source>
        <dbReference type="SAM" id="MobiDB-lite"/>
    </source>
</evidence>
<dbReference type="OrthoDB" id="6370182at2759"/>
<sequence>MTSVIGTKFSLSSFYGKEEKHQMMYKMRLNVLNKSHGIKKTGGTAKRRGQEMSMKYDELNTLDSFYATPSAAKSSKVNPQKSKIMQVSRKKSFEAGDPRPSRQASVDISEKMASIAALSDDYNDDTQPDHPKSVKLEEITFKEESWSSEDEDSSWIPRNSKGTVAKKRTVLEPTLPKPVLSEYEKSAQEKIAQRQKFLQELKILEVKTELQKIPKSEPTPPQERGDRQSTCNDLGMTQDELVLPTGQREDQSEMRVTWHRPQPTTW</sequence>
<proteinExistence type="predicted"/>
<organism evidence="2 3">
    <name type="scientific">Penaeus vannamei</name>
    <name type="common">Whiteleg shrimp</name>
    <name type="synonym">Litopenaeus vannamei</name>
    <dbReference type="NCBI Taxonomy" id="6689"/>
    <lineage>
        <taxon>Eukaryota</taxon>
        <taxon>Metazoa</taxon>
        <taxon>Ecdysozoa</taxon>
        <taxon>Arthropoda</taxon>
        <taxon>Crustacea</taxon>
        <taxon>Multicrustacea</taxon>
        <taxon>Malacostraca</taxon>
        <taxon>Eumalacostraca</taxon>
        <taxon>Eucarida</taxon>
        <taxon>Decapoda</taxon>
        <taxon>Dendrobranchiata</taxon>
        <taxon>Penaeoidea</taxon>
        <taxon>Penaeidae</taxon>
        <taxon>Penaeus</taxon>
    </lineage>
</organism>
<feature type="compositionally biased region" description="Basic and acidic residues" evidence="1">
    <location>
        <begin position="91"/>
        <end position="100"/>
    </location>
</feature>
<evidence type="ECO:0000313" key="2">
    <source>
        <dbReference type="EMBL" id="ROT73871.1"/>
    </source>
</evidence>
<feature type="region of interest" description="Disordered" evidence="1">
    <location>
        <begin position="143"/>
        <end position="176"/>
    </location>
</feature>
<feature type="region of interest" description="Disordered" evidence="1">
    <location>
        <begin position="70"/>
        <end position="108"/>
    </location>
</feature>
<accession>A0A3R7PQF5</accession>
<dbReference type="Proteomes" id="UP000283509">
    <property type="component" value="Unassembled WGS sequence"/>
</dbReference>
<keyword evidence="3" id="KW-1185">Reference proteome</keyword>
<feature type="region of interest" description="Disordered" evidence="1">
    <location>
        <begin position="208"/>
        <end position="266"/>
    </location>
</feature>
<gene>
    <name evidence="2" type="ORF">C7M84_007675</name>
</gene>
<feature type="compositionally biased region" description="Polar residues" evidence="1">
    <location>
        <begin position="71"/>
        <end position="85"/>
    </location>
</feature>
<protein>
    <submittedName>
        <fullName evidence="2">Uncharacterized protein</fullName>
    </submittedName>
</protein>